<dbReference type="GO" id="GO:0005634">
    <property type="term" value="C:nucleus"/>
    <property type="evidence" value="ECO:0007669"/>
    <property type="project" value="TreeGrafter"/>
</dbReference>
<dbReference type="GO" id="GO:0006281">
    <property type="term" value="P:DNA repair"/>
    <property type="evidence" value="ECO:0007669"/>
    <property type="project" value="TreeGrafter"/>
</dbReference>
<dbReference type="Gene3D" id="3.40.50.300">
    <property type="entry name" value="P-loop containing nucleotide triphosphate hydrolases"/>
    <property type="match status" value="1"/>
</dbReference>
<dbReference type="InterPro" id="IPR027417">
    <property type="entry name" value="P-loop_NTPase"/>
</dbReference>
<sequence>MTPGAQQALRRTMEIYSSTTRFALVCNTSSKIIELIQSRCAIVRFSRLLARIRRSLVALWLLWHLRR</sequence>
<dbReference type="GO" id="GO:0005663">
    <property type="term" value="C:DNA replication factor C complex"/>
    <property type="evidence" value="ECO:0007669"/>
    <property type="project" value="TreeGrafter"/>
</dbReference>
<reference evidence="1" key="2">
    <citation type="journal article" date="2015" name="Data Brief">
        <title>Shoot transcriptome of the giant reed, Arundo donax.</title>
        <authorList>
            <person name="Barrero R.A."/>
            <person name="Guerrero F.D."/>
            <person name="Moolhuijzen P."/>
            <person name="Goolsby J.A."/>
            <person name="Tidwell J."/>
            <person name="Bellgard S.E."/>
            <person name="Bellgard M.I."/>
        </authorList>
    </citation>
    <scope>NUCLEOTIDE SEQUENCE</scope>
    <source>
        <tissue evidence="1">Shoot tissue taken approximately 20 cm above the soil surface</tissue>
    </source>
</reference>
<dbReference type="GO" id="GO:0006261">
    <property type="term" value="P:DNA-templated DNA replication"/>
    <property type="evidence" value="ECO:0007669"/>
    <property type="project" value="TreeGrafter"/>
</dbReference>
<name>A0A0A9EXB7_ARUDO</name>
<dbReference type="SUPFAM" id="SSF52540">
    <property type="entry name" value="P-loop containing nucleoside triphosphate hydrolases"/>
    <property type="match status" value="1"/>
</dbReference>
<proteinExistence type="predicted"/>
<dbReference type="PANTHER" id="PTHR11669">
    <property type="entry name" value="REPLICATION FACTOR C / DNA POLYMERASE III GAMMA-TAU SUBUNIT"/>
    <property type="match status" value="1"/>
</dbReference>
<accession>A0A0A9EXB7</accession>
<dbReference type="InterPro" id="IPR050238">
    <property type="entry name" value="DNA_Rep/Repair_Clamp_Loader"/>
</dbReference>
<evidence type="ECO:0000313" key="1">
    <source>
        <dbReference type="EMBL" id="JAE04732.1"/>
    </source>
</evidence>
<reference evidence="1" key="1">
    <citation type="submission" date="2014-09" db="EMBL/GenBank/DDBJ databases">
        <authorList>
            <person name="Magalhaes I.L.F."/>
            <person name="Oliveira U."/>
            <person name="Santos F.R."/>
            <person name="Vidigal T.H.D.A."/>
            <person name="Brescovit A.D."/>
            <person name="Santos A.J."/>
        </authorList>
    </citation>
    <scope>NUCLEOTIDE SEQUENCE</scope>
    <source>
        <tissue evidence="1">Shoot tissue taken approximately 20 cm above the soil surface</tissue>
    </source>
</reference>
<dbReference type="GO" id="GO:0003689">
    <property type="term" value="F:DNA clamp loader activity"/>
    <property type="evidence" value="ECO:0007669"/>
    <property type="project" value="TreeGrafter"/>
</dbReference>
<organism evidence="1">
    <name type="scientific">Arundo donax</name>
    <name type="common">Giant reed</name>
    <name type="synonym">Donax arundinaceus</name>
    <dbReference type="NCBI Taxonomy" id="35708"/>
    <lineage>
        <taxon>Eukaryota</taxon>
        <taxon>Viridiplantae</taxon>
        <taxon>Streptophyta</taxon>
        <taxon>Embryophyta</taxon>
        <taxon>Tracheophyta</taxon>
        <taxon>Spermatophyta</taxon>
        <taxon>Magnoliopsida</taxon>
        <taxon>Liliopsida</taxon>
        <taxon>Poales</taxon>
        <taxon>Poaceae</taxon>
        <taxon>PACMAD clade</taxon>
        <taxon>Arundinoideae</taxon>
        <taxon>Arundineae</taxon>
        <taxon>Arundo</taxon>
    </lineage>
</organism>
<dbReference type="PANTHER" id="PTHR11669:SF5">
    <property type="entry name" value="REPLICATION FACTOR C SUBUNIT 2"/>
    <property type="match status" value="1"/>
</dbReference>
<dbReference type="AlphaFoldDB" id="A0A0A9EXB7"/>
<protein>
    <submittedName>
        <fullName evidence="1">Pco108913</fullName>
    </submittedName>
</protein>
<dbReference type="EMBL" id="GBRH01193164">
    <property type="protein sequence ID" value="JAE04732.1"/>
    <property type="molecule type" value="Transcribed_RNA"/>
</dbReference>